<comment type="caution">
    <text evidence="1">The sequence shown here is derived from an EMBL/GenBank/DDBJ whole genome shotgun (WGS) entry which is preliminary data.</text>
</comment>
<dbReference type="AlphaFoldDB" id="A0A9P6ZWL8"/>
<dbReference type="EMBL" id="JABBWD010000020">
    <property type="protein sequence ID" value="KAG1777575.1"/>
    <property type="molecule type" value="Genomic_DNA"/>
</dbReference>
<accession>A0A9P6ZWL8</accession>
<feature type="non-terminal residue" evidence="1">
    <location>
        <position position="1"/>
    </location>
</feature>
<dbReference type="Proteomes" id="UP000714275">
    <property type="component" value="Unassembled WGS sequence"/>
</dbReference>
<organism evidence="1 2">
    <name type="scientific">Suillus placidus</name>
    <dbReference type="NCBI Taxonomy" id="48579"/>
    <lineage>
        <taxon>Eukaryota</taxon>
        <taxon>Fungi</taxon>
        <taxon>Dikarya</taxon>
        <taxon>Basidiomycota</taxon>
        <taxon>Agaricomycotina</taxon>
        <taxon>Agaricomycetes</taxon>
        <taxon>Agaricomycetidae</taxon>
        <taxon>Boletales</taxon>
        <taxon>Suillineae</taxon>
        <taxon>Suillaceae</taxon>
        <taxon>Suillus</taxon>
    </lineage>
</organism>
<protein>
    <submittedName>
        <fullName evidence="1">Uncharacterized protein</fullName>
    </submittedName>
</protein>
<keyword evidence="2" id="KW-1185">Reference proteome</keyword>
<reference evidence="1" key="1">
    <citation type="journal article" date="2020" name="New Phytol.">
        <title>Comparative genomics reveals dynamic genome evolution in host specialist ectomycorrhizal fungi.</title>
        <authorList>
            <person name="Lofgren L.A."/>
            <person name="Nguyen N.H."/>
            <person name="Vilgalys R."/>
            <person name="Ruytinx J."/>
            <person name="Liao H.L."/>
            <person name="Branco S."/>
            <person name="Kuo A."/>
            <person name="LaButti K."/>
            <person name="Lipzen A."/>
            <person name="Andreopoulos W."/>
            <person name="Pangilinan J."/>
            <person name="Riley R."/>
            <person name="Hundley H."/>
            <person name="Na H."/>
            <person name="Barry K."/>
            <person name="Grigoriev I.V."/>
            <person name="Stajich J.E."/>
            <person name="Kennedy P.G."/>
        </authorList>
    </citation>
    <scope>NUCLEOTIDE SEQUENCE</scope>
    <source>
        <strain evidence="1">DOB743</strain>
    </source>
</reference>
<name>A0A9P6ZWL8_9AGAM</name>
<evidence type="ECO:0000313" key="1">
    <source>
        <dbReference type="EMBL" id="KAG1777575.1"/>
    </source>
</evidence>
<feature type="non-terminal residue" evidence="1">
    <location>
        <position position="78"/>
    </location>
</feature>
<dbReference type="OrthoDB" id="2664273at2759"/>
<gene>
    <name evidence="1" type="ORF">EV702DRAFT_941620</name>
</gene>
<evidence type="ECO:0000313" key="2">
    <source>
        <dbReference type="Proteomes" id="UP000714275"/>
    </source>
</evidence>
<sequence length="78" mass="9002">QDQVFLHLSDTIDNLACNNRHPTSDDSKVKVREPDTFDGTEPRKLCAFFIQCKLNFQSKPRSFHTGRAKVNFAQSYLK</sequence>
<proteinExistence type="predicted"/>